<dbReference type="Gene3D" id="3.40.50.1820">
    <property type="entry name" value="alpha/beta hydrolase"/>
    <property type="match status" value="1"/>
</dbReference>
<gene>
    <name evidence="2" type="ORF">MED297_11385</name>
</gene>
<dbReference type="HOGENOM" id="CLU_020336_9_0_6"/>
<evidence type="ECO:0000259" key="1">
    <source>
        <dbReference type="Pfam" id="PF12697"/>
    </source>
</evidence>
<accession>A4BB02</accession>
<dbReference type="Proteomes" id="UP000005953">
    <property type="component" value="Unassembled WGS sequence"/>
</dbReference>
<dbReference type="PANTHER" id="PTHR43798:SF33">
    <property type="entry name" value="HYDROLASE, PUTATIVE (AFU_ORTHOLOGUE AFUA_2G14860)-RELATED"/>
    <property type="match status" value="1"/>
</dbReference>
<keyword evidence="3" id="KW-1185">Reference proteome</keyword>
<dbReference type="InterPro" id="IPR050266">
    <property type="entry name" value="AB_hydrolase_sf"/>
</dbReference>
<proteinExistence type="predicted"/>
<feature type="domain" description="AB hydrolase-1" evidence="1">
    <location>
        <begin position="26"/>
        <end position="257"/>
    </location>
</feature>
<evidence type="ECO:0000313" key="3">
    <source>
        <dbReference type="Proteomes" id="UP000005953"/>
    </source>
</evidence>
<organism evidence="2 3">
    <name type="scientific">Reinekea blandensis MED297</name>
    <dbReference type="NCBI Taxonomy" id="314283"/>
    <lineage>
        <taxon>Bacteria</taxon>
        <taxon>Pseudomonadati</taxon>
        <taxon>Pseudomonadota</taxon>
        <taxon>Gammaproteobacteria</taxon>
        <taxon>Oceanospirillales</taxon>
        <taxon>Saccharospirillaceae</taxon>
        <taxon>Reinekea</taxon>
    </lineage>
</organism>
<dbReference type="GO" id="GO:0016746">
    <property type="term" value="F:acyltransferase activity"/>
    <property type="evidence" value="ECO:0007669"/>
    <property type="project" value="UniProtKB-KW"/>
</dbReference>
<dbReference type="InterPro" id="IPR000073">
    <property type="entry name" value="AB_hydrolase_1"/>
</dbReference>
<keyword evidence="2" id="KW-0378">Hydrolase</keyword>
<evidence type="ECO:0000313" key="2">
    <source>
        <dbReference type="EMBL" id="EAR10615.1"/>
    </source>
</evidence>
<sequence length="269" mass="30483">MRSKLTLRDGRQLAYRQKGSQGPTVIFESGMTCDSTDWVAIQDRLAEQCPNVTTLIYDRAGLGQSDFAPIPKTRATITDDLAQLLSERNLPAPYVLVGHSFGGFLIKHYSHCWPEKVAALVFVDGSDATFESRTLAYRTDTQRAYWQSLSTRPDPDETEAERQEQAAFYQSLELDAAQPLKDGLYNAILVCDHLTSWFHPDTDPYFQFTEAPESLLKRDNQTWIECHRDWLKDAPNAHFHVVENSTHAIHLDQEAVVLDEVVQAIKAVQ</sequence>
<keyword evidence="2" id="KW-0012">Acyltransferase</keyword>
<dbReference type="GO" id="GO:0016787">
    <property type="term" value="F:hydrolase activity"/>
    <property type="evidence" value="ECO:0007669"/>
    <property type="project" value="UniProtKB-KW"/>
</dbReference>
<name>A4BB02_9GAMM</name>
<dbReference type="Pfam" id="PF12697">
    <property type="entry name" value="Abhydrolase_6"/>
    <property type="match status" value="1"/>
</dbReference>
<dbReference type="InterPro" id="IPR029058">
    <property type="entry name" value="AB_hydrolase_fold"/>
</dbReference>
<comment type="caution">
    <text evidence="2">The sequence shown here is derived from an EMBL/GenBank/DDBJ whole genome shotgun (WGS) entry which is preliminary data.</text>
</comment>
<dbReference type="STRING" id="314283.MED297_11385"/>
<reference evidence="2 3" key="1">
    <citation type="submission" date="2006-02" db="EMBL/GenBank/DDBJ databases">
        <authorList>
            <person name="Pinhassi J."/>
            <person name="Pedros-Alio C."/>
            <person name="Ferriera S."/>
            <person name="Johnson J."/>
            <person name="Kravitz S."/>
            <person name="Halpern A."/>
            <person name="Remington K."/>
            <person name="Beeson K."/>
            <person name="Tran B."/>
            <person name="Rogers Y.-H."/>
            <person name="Friedman R."/>
            <person name="Venter J.C."/>
        </authorList>
    </citation>
    <scope>NUCLEOTIDE SEQUENCE [LARGE SCALE GENOMIC DNA]</scope>
    <source>
        <strain evidence="2 3">MED297</strain>
    </source>
</reference>
<dbReference type="RefSeq" id="WP_008041854.1">
    <property type="nucleotide sequence ID" value="NZ_CH724149.1"/>
</dbReference>
<dbReference type="PANTHER" id="PTHR43798">
    <property type="entry name" value="MONOACYLGLYCEROL LIPASE"/>
    <property type="match status" value="1"/>
</dbReference>
<keyword evidence="2" id="KW-0808">Transferase</keyword>
<protein>
    <submittedName>
        <fullName evidence="2">Predicted Hydrolase or acyltransferase (Alpha/beta hydrolase superfamily) protein</fullName>
    </submittedName>
</protein>
<dbReference type="SUPFAM" id="SSF53474">
    <property type="entry name" value="alpha/beta-Hydrolases"/>
    <property type="match status" value="1"/>
</dbReference>
<dbReference type="OrthoDB" id="7185741at2"/>
<dbReference type="AlphaFoldDB" id="A4BB02"/>
<dbReference type="GO" id="GO:0016020">
    <property type="term" value="C:membrane"/>
    <property type="evidence" value="ECO:0007669"/>
    <property type="project" value="TreeGrafter"/>
</dbReference>
<dbReference type="EMBL" id="AAOE01000003">
    <property type="protein sequence ID" value="EAR10615.1"/>
    <property type="molecule type" value="Genomic_DNA"/>
</dbReference>